<dbReference type="InterPro" id="IPR036271">
    <property type="entry name" value="Tet_transcr_reg_TetR-rel_C_sf"/>
</dbReference>
<keyword evidence="5" id="KW-1185">Reference proteome</keyword>
<dbReference type="AlphaFoldDB" id="A0A4Q7UY33"/>
<accession>A0A4Q7UY33</accession>
<dbReference type="PRINTS" id="PR00455">
    <property type="entry name" value="HTHTETR"/>
</dbReference>
<sequence length="200" mass="21828">MTRAESKARTRTALLDAAERIVARKGYAGAGVDEIAAEAGYSVGALYSNFRNKEELLVALVADRANDHVTDTAEVLADGADADRMPALNRRLARVADSEDLTLLQSELWAYAVRNPDVRDRIAAQLRGPHDAVSALLGEQRARDDERWAAGDDEIATVVLALFGGLVRQRRLDPASVPDDLYGRALTWLFDGLSRSEEPL</sequence>
<dbReference type="SUPFAM" id="SSF46689">
    <property type="entry name" value="Homeodomain-like"/>
    <property type="match status" value="1"/>
</dbReference>
<dbReference type="OrthoDB" id="7252896at2"/>
<dbReference type="PANTHER" id="PTHR30055:SF241">
    <property type="entry name" value="TRANSCRIPTIONAL REGULATORY PROTEIN"/>
    <property type="match status" value="1"/>
</dbReference>
<dbReference type="GO" id="GO:0000976">
    <property type="term" value="F:transcription cis-regulatory region binding"/>
    <property type="evidence" value="ECO:0007669"/>
    <property type="project" value="TreeGrafter"/>
</dbReference>
<comment type="caution">
    <text evidence="4">The sequence shown here is derived from an EMBL/GenBank/DDBJ whole genome shotgun (WGS) entry which is preliminary data.</text>
</comment>
<reference evidence="4 5" key="1">
    <citation type="submission" date="2019-02" db="EMBL/GenBank/DDBJ databases">
        <title>Sequencing the genomes of 1000 actinobacteria strains.</title>
        <authorList>
            <person name="Klenk H.-P."/>
        </authorList>
    </citation>
    <scope>NUCLEOTIDE SEQUENCE [LARGE SCALE GENOMIC DNA]</scope>
    <source>
        <strain evidence="4 5">DSM 45779</strain>
    </source>
</reference>
<protein>
    <submittedName>
        <fullName evidence="4">TetR family transcriptional regulator</fullName>
    </submittedName>
</protein>
<evidence type="ECO:0000256" key="2">
    <source>
        <dbReference type="PROSITE-ProRule" id="PRU00335"/>
    </source>
</evidence>
<organism evidence="4 5">
    <name type="scientific">Pseudonocardia sediminis</name>
    <dbReference type="NCBI Taxonomy" id="1397368"/>
    <lineage>
        <taxon>Bacteria</taxon>
        <taxon>Bacillati</taxon>
        <taxon>Actinomycetota</taxon>
        <taxon>Actinomycetes</taxon>
        <taxon>Pseudonocardiales</taxon>
        <taxon>Pseudonocardiaceae</taxon>
        <taxon>Pseudonocardia</taxon>
    </lineage>
</organism>
<dbReference type="Gene3D" id="1.10.357.10">
    <property type="entry name" value="Tetracycline Repressor, domain 2"/>
    <property type="match status" value="1"/>
</dbReference>
<dbReference type="InterPro" id="IPR009057">
    <property type="entry name" value="Homeodomain-like_sf"/>
</dbReference>
<dbReference type="InterPro" id="IPR001647">
    <property type="entry name" value="HTH_TetR"/>
</dbReference>
<dbReference type="PROSITE" id="PS50977">
    <property type="entry name" value="HTH_TETR_2"/>
    <property type="match status" value="1"/>
</dbReference>
<dbReference type="GO" id="GO:0003700">
    <property type="term" value="F:DNA-binding transcription factor activity"/>
    <property type="evidence" value="ECO:0007669"/>
    <property type="project" value="TreeGrafter"/>
</dbReference>
<evidence type="ECO:0000313" key="4">
    <source>
        <dbReference type="EMBL" id="RZT86705.1"/>
    </source>
</evidence>
<gene>
    <name evidence="4" type="ORF">EV383_3602</name>
</gene>
<name>A0A4Q7UY33_PSEST</name>
<keyword evidence="1 2" id="KW-0238">DNA-binding</keyword>
<dbReference type="PANTHER" id="PTHR30055">
    <property type="entry name" value="HTH-TYPE TRANSCRIPTIONAL REGULATOR RUTR"/>
    <property type="match status" value="1"/>
</dbReference>
<dbReference type="InterPro" id="IPR050109">
    <property type="entry name" value="HTH-type_TetR-like_transc_reg"/>
</dbReference>
<dbReference type="EMBL" id="SHKL01000001">
    <property type="protein sequence ID" value="RZT86705.1"/>
    <property type="molecule type" value="Genomic_DNA"/>
</dbReference>
<dbReference type="Proteomes" id="UP000291591">
    <property type="component" value="Unassembled WGS sequence"/>
</dbReference>
<proteinExistence type="predicted"/>
<evidence type="ECO:0000256" key="1">
    <source>
        <dbReference type="ARBA" id="ARBA00023125"/>
    </source>
</evidence>
<evidence type="ECO:0000259" key="3">
    <source>
        <dbReference type="PROSITE" id="PS50977"/>
    </source>
</evidence>
<dbReference type="SUPFAM" id="SSF48498">
    <property type="entry name" value="Tetracyclin repressor-like, C-terminal domain"/>
    <property type="match status" value="1"/>
</dbReference>
<dbReference type="Pfam" id="PF00440">
    <property type="entry name" value="TetR_N"/>
    <property type="match status" value="1"/>
</dbReference>
<feature type="domain" description="HTH tetR-type" evidence="3">
    <location>
        <begin position="8"/>
        <end position="68"/>
    </location>
</feature>
<evidence type="ECO:0000313" key="5">
    <source>
        <dbReference type="Proteomes" id="UP000291591"/>
    </source>
</evidence>
<dbReference type="RefSeq" id="WP_130294646.1">
    <property type="nucleotide sequence ID" value="NZ_SHKL01000001.1"/>
</dbReference>
<feature type="DNA-binding region" description="H-T-H motif" evidence="2">
    <location>
        <begin position="31"/>
        <end position="50"/>
    </location>
</feature>